<evidence type="ECO:0000313" key="8">
    <source>
        <dbReference type="Proteomes" id="UP000694388"/>
    </source>
</evidence>
<feature type="transmembrane region" description="Helical" evidence="6">
    <location>
        <begin position="15"/>
        <end position="37"/>
    </location>
</feature>
<feature type="transmembrane region" description="Helical" evidence="6">
    <location>
        <begin position="456"/>
        <end position="477"/>
    </location>
</feature>
<evidence type="ECO:0000313" key="7">
    <source>
        <dbReference type="Ensembl" id="ENSEBUP00000022351.1"/>
    </source>
</evidence>
<dbReference type="Gene3D" id="3.30.420.150">
    <property type="entry name" value="Exopolyphosphatase. Domain 2"/>
    <property type="match status" value="1"/>
</dbReference>
<dbReference type="GeneTree" id="ENSGT01150000286965"/>
<accession>A0A8C4QYU4</accession>
<feature type="active site" description="Proton acceptor" evidence="3">
    <location>
        <position position="157"/>
    </location>
</feature>
<evidence type="ECO:0000256" key="5">
    <source>
        <dbReference type="RuleBase" id="RU003833"/>
    </source>
</evidence>
<keyword evidence="2 5" id="KW-0378">Hydrolase</keyword>
<dbReference type="Proteomes" id="UP000694388">
    <property type="component" value="Unplaced"/>
</dbReference>
<keyword evidence="6" id="KW-0472">Membrane</keyword>
<keyword evidence="6" id="KW-1133">Transmembrane helix</keyword>
<keyword evidence="6" id="KW-0812">Transmembrane</keyword>
<dbReference type="PANTHER" id="PTHR11782">
    <property type="entry name" value="ADENOSINE/GUANOSINE DIPHOSPHATASE"/>
    <property type="match status" value="1"/>
</dbReference>
<keyword evidence="4" id="KW-0547">Nucleotide-binding</keyword>
<dbReference type="Pfam" id="PF01150">
    <property type="entry name" value="GDA1_CD39"/>
    <property type="match status" value="1"/>
</dbReference>
<dbReference type="GO" id="GO:0004382">
    <property type="term" value="F:GDP phosphatase activity"/>
    <property type="evidence" value="ECO:0007669"/>
    <property type="project" value="TreeGrafter"/>
</dbReference>
<dbReference type="Gene3D" id="3.30.420.40">
    <property type="match status" value="1"/>
</dbReference>
<dbReference type="OMA" id="CAVSNFV"/>
<dbReference type="GO" id="GO:0005524">
    <property type="term" value="F:ATP binding"/>
    <property type="evidence" value="ECO:0007669"/>
    <property type="project" value="UniProtKB-KW"/>
</dbReference>
<reference evidence="7" key="1">
    <citation type="submission" date="2025-08" db="UniProtKB">
        <authorList>
            <consortium name="Ensembl"/>
        </authorList>
    </citation>
    <scope>IDENTIFICATION</scope>
</reference>
<protein>
    <submittedName>
        <fullName evidence="7">Ectonucleoside triphosphate diphosphohydrolase 3</fullName>
    </submittedName>
</protein>
<evidence type="ECO:0000256" key="4">
    <source>
        <dbReference type="PIRSR" id="PIRSR600407-2"/>
    </source>
</evidence>
<sequence>MPFLGEMVLGQRRPVGVLILLGITSVVMTIVCIVLVAQKYGVVIDAGSSHTALFVYHWPGGKENGTGTVSQLSRCPIPVRGISSFASNPEEAAKKLNLCLEWALTKVPRGSQGSCPLYLGATAGMRLLKYGGPLSGRMLSSSPFDFLGAEVISGSDEGAYGWITLNYLLERLISFDWSGQWVHDGSTNTVGSMDLGGASTQLVFVSDTNSLKNSSDFVSFHLYGQNYNVYTHSYQCYGLDESLRMHLRDLKDFNGAASEVQNPCFLNGDRRTISSDLIFNSPCTSFNGTGFMPEVGETKVFVGSGDSVKCRHSIEAIFNFSSCGLKANCSFNGVFQPNPQGHFRAFSGYYYKMKNLNLTDEFGSSSLHDFNATLSSFCSLPWVQVDPDMKDLCFSGNYIYTLLIRGYKFDEKSWRSITFLNKVGSTELGWSLGYMLNLTNMLPAESPSSASLTTTLIMLVTLLLVCAAILAASLTLLSRSPQYERV</sequence>
<name>A0A8C4QYU4_EPTBU</name>
<dbReference type="PANTHER" id="PTHR11782:SF83">
    <property type="entry name" value="GUANOSINE-DIPHOSPHATASE"/>
    <property type="match status" value="1"/>
</dbReference>
<dbReference type="GO" id="GO:0009134">
    <property type="term" value="P:nucleoside diphosphate catabolic process"/>
    <property type="evidence" value="ECO:0007669"/>
    <property type="project" value="TreeGrafter"/>
</dbReference>
<proteinExistence type="inferred from homology"/>
<keyword evidence="4" id="KW-0067">ATP-binding</keyword>
<keyword evidence="8" id="KW-1185">Reference proteome</keyword>
<dbReference type="Ensembl" id="ENSEBUT00000022927.1">
    <property type="protein sequence ID" value="ENSEBUP00000022351.1"/>
    <property type="gene ID" value="ENSEBUG00000013755.1"/>
</dbReference>
<dbReference type="GO" id="GO:0005886">
    <property type="term" value="C:plasma membrane"/>
    <property type="evidence" value="ECO:0007669"/>
    <property type="project" value="TreeGrafter"/>
</dbReference>
<dbReference type="AlphaFoldDB" id="A0A8C4QYU4"/>
<dbReference type="GO" id="GO:0045134">
    <property type="term" value="F:UDP phosphatase activity"/>
    <property type="evidence" value="ECO:0007669"/>
    <property type="project" value="TreeGrafter"/>
</dbReference>
<evidence type="ECO:0000256" key="1">
    <source>
        <dbReference type="ARBA" id="ARBA00009283"/>
    </source>
</evidence>
<evidence type="ECO:0000256" key="2">
    <source>
        <dbReference type="ARBA" id="ARBA00022801"/>
    </source>
</evidence>
<organism evidence="7 8">
    <name type="scientific">Eptatretus burgeri</name>
    <name type="common">Inshore hagfish</name>
    <dbReference type="NCBI Taxonomy" id="7764"/>
    <lineage>
        <taxon>Eukaryota</taxon>
        <taxon>Metazoa</taxon>
        <taxon>Chordata</taxon>
        <taxon>Craniata</taxon>
        <taxon>Vertebrata</taxon>
        <taxon>Cyclostomata</taxon>
        <taxon>Myxini</taxon>
        <taxon>Myxiniformes</taxon>
        <taxon>Myxinidae</taxon>
        <taxon>Eptatretinae</taxon>
        <taxon>Eptatretus</taxon>
    </lineage>
</organism>
<comment type="similarity">
    <text evidence="1 5">Belongs to the GDA1/CD39 NTPase family.</text>
</comment>
<reference evidence="7" key="2">
    <citation type="submission" date="2025-09" db="UniProtKB">
        <authorList>
            <consortium name="Ensembl"/>
        </authorList>
    </citation>
    <scope>IDENTIFICATION</scope>
</reference>
<dbReference type="InterPro" id="IPR000407">
    <property type="entry name" value="GDA1_CD39_NTPase"/>
</dbReference>
<evidence type="ECO:0000256" key="6">
    <source>
        <dbReference type="SAM" id="Phobius"/>
    </source>
</evidence>
<dbReference type="GO" id="GO:0017111">
    <property type="term" value="F:ribonucleoside triphosphate phosphatase activity"/>
    <property type="evidence" value="ECO:0007669"/>
    <property type="project" value="TreeGrafter"/>
</dbReference>
<feature type="binding site" evidence="4">
    <location>
        <begin position="197"/>
        <end position="201"/>
    </location>
    <ligand>
        <name>ATP</name>
        <dbReference type="ChEBI" id="CHEBI:30616"/>
    </ligand>
</feature>
<dbReference type="PROSITE" id="PS01238">
    <property type="entry name" value="GDA1_CD39_NTPASE"/>
    <property type="match status" value="1"/>
</dbReference>
<evidence type="ECO:0000256" key="3">
    <source>
        <dbReference type="PIRSR" id="PIRSR600407-1"/>
    </source>
</evidence>